<dbReference type="SMART" id="SM00867">
    <property type="entry name" value="YceI"/>
    <property type="match status" value="1"/>
</dbReference>
<reference evidence="4" key="1">
    <citation type="journal article" date="2019" name="Int. J. Syst. Evol. Microbiol.">
        <title>The Global Catalogue of Microorganisms (GCM) 10K type strain sequencing project: providing services to taxonomists for standard genome sequencing and annotation.</title>
        <authorList>
            <consortium name="The Broad Institute Genomics Platform"/>
            <consortium name="The Broad Institute Genome Sequencing Center for Infectious Disease"/>
            <person name="Wu L."/>
            <person name="Ma J."/>
        </authorList>
    </citation>
    <scope>NUCLEOTIDE SEQUENCE [LARGE SCALE GENOMIC DNA]</scope>
    <source>
        <strain evidence="4">KCTC 42424</strain>
    </source>
</reference>
<dbReference type="Pfam" id="PF04264">
    <property type="entry name" value="YceI"/>
    <property type="match status" value="1"/>
</dbReference>
<sequence length="197" mass="21462">MIRPGKTLTSVLLSAGLLLSSVAQADWQLAQPSEVTFVTAKNTHLLEVHRFNTLSGTVSDSGEARISIDLSSIDSRIPVRDERMQKHLFEVEQFTSATISAQIPASVISSVKDGKISHITQEATLNLHGSDEQIELELLVVPGRQGEVVISSLKPVLIHADDFALTKGIRMLQDIAKLKVITEVVPVNFTLTFNAPQ</sequence>
<evidence type="ECO:0000313" key="4">
    <source>
        <dbReference type="Proteomes" id="UP001595722"/>
    </source>
</evidence>
<dbReference type="PIRSF" id="PIRSF029811">
    <property type="entry name" value="UCP029811"/>
    <property type="match status" value="1"/>
</dbReference>
<accession>A0ABV7VRJ8</accession>
<dbReference type="PANTHER" id="PTHR34406">
    <property type="entry name" value="PROTEIN YCEI"/>
    <property type="match status" value="1"/>
</dbReference>
<name>A0ABV7VRJ8_9GAMM</name>
<evidence type="ECO:0000313" key="3">
    <source>
        <dbReference type="EMBL" id="MFC3679598.1"/>
    </source>
</evidence>
<dbReference type="Gene3D" id="2.40.128.110">
    <property type="entry name" value="Lipid/polyisoprenoid-binding, YceI-like"/>
    <property type="match status" value="1"/>
</dbReference>
<keyword evidence="4" id="KW-1185">Reference proteome</keyword>
<dbReference type="PANTHER" id="PTHR34406:SF1">
    <property type="entry name" value="PROTEIN YCEI"/>
    <property type="match status" value="1"/>
</dbReference>
<evidence type="ECO:0000259" key="2">
    <source>
        <dbReference type="SMART" id="SM00867"/>
    </source>
</evidence>
<dbReference type="RefSeq" id="WP_376865326.1">
    <property type="nucleotide sequence ID" value="NZ_JBHRYB010000005.1"/>
</dbReference>
<dbReference type="InterPro" id="IPR036761">
    <property type="entry name" value="TTHA0802/YceI-like_sf"/>
</dbReference>
<feature type="domain" description="Lipid/polyisoprenoid-binding YceI-like" evidence="2">
    <location>
        <begin position="26"/>
        <end position="194"/>
    </location>
</feature>
<feature type="chain" id="PRO_5046084567" evidence="1">
    <location>
        <begin position="26"/>
        <end position="197"/>
    </location>
</feature>
<keyword evidence="1" id="KW-0732">Signal</keyword>
<comment type="caution">
    <text evidence="3">The sequence shown here is derived from an EMBL/GenBank/DDBJ whole genome shotgun (WGS) entry which is preliminary data.</text>
</comment>
<dbReference type="Proteomes" id="UP001595722">
    <property type="component" value="Unassembled WGS sequence"/>
</dbReference>
<dbReference type="SUPFAM" id="SSF101874">
    <property type="entry name" value="YceI-like"/>
    <property type="match status" value="1"/>
</dbReference>
<evidence type="ECO:0000256" key="1">
    <source>
        <dbReference type="SAM" id="SignalP"/>
    </source>
</evidence>
<dbReference type="InterPro" id="IPR027016">
    <property type="entry name" value="UCP029811"/>
</dbReference>
<dbReference type="InterPro" id="IPR007372">
    <property type="entry name" value="Lipid/polyisoprenoid-bd_YceI"/>
</dbReference>
<proteinExistence type="predicted"/>
<feature type="signal peptide" evidence="1">
    <location>
        <begin position="1"/>
        <end position="25"/>
    </location>
</feature>
<dbReference type="EMBL" id="JBHRYB010000005">
    <property type="protein sequence ID" value="MFC3679598.1"/>
    <property type="molecule type" value="Genomic_DNA"/>
</dbReference>
<gene>
    <name evidence="3" type="ORF">ACFOMG_05665</name>
</gene>
<protein>
    <submittedName>
        <fullName evidence="3">YceI family protein</fullName>
    </submittedName>
</protein>
<organism evidence="3 4">
    <name type="scientific">Bacterioplanoides pacificum</name>
    <dbReference type="NCBI Taxonomy" id="1171596"/>
    <lineage>
        <taxon>Bacteria</taxon>
        <taxon>Pseudomonadati</taxon>
        <taxon>Pseudomonadota</taxon>
        <taxon>Gammaproteobacteria</taxon>
        <taxon>Oceanospirillales</taxon>
        <taxon>Oceanospirillaceae</taxon>
        <taxon>Bacterioplanoides</taxon>
    </lineage>
</organism>